<dbReference type="EMBL" id="JBBDHD010000022">
    <property type="protein sequence ID" value="MFH7595697.1"/>
    <property type="molecule type" value="Genomic_DNA"/>
</dbReference>
<evidence type="ECO:0000313" key="2">
    <source>
        <dbReference type="Proteomes" id="UP001610631"/>
    </source>
</evidence>
<protein>
    <submittedName>
        <fullName evidence="1">Uncharacterized protein</fullName>
    </submittedName>
</protein>
<dbReference type="RefSeq" id="WP_395509554.1">
    <property type="nucleotide sequence ID" value="NZ_JBBDHD010000022.1"/>
</dbReference>
<keyword evidence="2" id="KW-1185">Reference proteome</keyword>
<sequence length="145" mass="14668">MPASGGDAGGHVDGDLLDGYLAALAARCGPAVFEAVVAAVRDTCAMLAEGHTAVLAGPEGSAFGPVLQREYLSLLAVLMTGRTDLEVITVPTAEGEGWAVVEPDVAADPDTADAVRARVAAAEADRVRALGVLTSVLPPPRRPSP</sequence>
<name>A0ABW7PBE4_9ACTN</name>
<dbReference type="Proteomes" id="UP001610631">
    <property type="component" value="Unassembled WGS sequence"/>
</dbReference>
<reference evidence="1 2" key="1">
    <citation type="submission" date="2024-03" db="EMBL/GenBank/DDBJ databases">
        <title>Whole genome sequencing of Streptomyces racemochromogenes, to identify antimicrobial biosynthetic gene clusters.</title>
        <authorList>
            <person name="Suryawanshi P."/>
            <person name="Krishnaraj P.U."/>
            <person name="Arun Y.P."/>
            <person name="Suryawanshi M.P."/>
            <person name="Rakshit O."/>
        </authorList>
    </citation>
    <scope>NUCLEOTIDE SEQUENCE [LARGE SCALE GENOMIC DNA]</scope>
    <source>
        <strain evidence="1 2">AUDT626</strain>
    </source>
</reference>
<organism evidence="1 2">
    <name type="scientific">Streptomyces racemochromogenes</name>
    <dbReference type="NCBI Taxonomy" id="67353"/>
    <lineage>
        <taxon>Bacteria</taxon>
        <taxon>Bacillati</taxon>
        <taxon>Actinomycetota</taxon>
        <taxon>Actinomycetes</taxon>
        <taxon>Kitasatosporales</taxon>
        <taxon>Streptomycetaceae</taxon>
        <taxon>Streptomyces</taxon>
    </lineage>
</organism>
<accession>A0ABW7PBE4</accession>
<comment type="caution">
    <text evidence="1">The sequence shown here is derived from an EMBL/GenBank/DDBJ whole genome shotgun (WGS) entry which is preliminary data.</text>
</comment>
<gene>
    <name evidence="1" type="ORF">WDV06_11425</name>
</gene>
<evidence type="ECO:0000313" key="1">
    <source>
        <dbReference type="EMBL" id="MFH7595697.1"/>
    </source>
</evidence>
<proteinExistence type="predicted"/>